<protein>
    <submittedName>
        <fullName evidence="5">Breast cancer anti-estrogen resistance protein</fullName>
    </submittedName>
</protein>
<organism evidence="5 6">
    <name type="scientific">Schistosoma japonicum</name>
    <name type="common">Blood fluke</name>
    <dbReference type="NCBI Taxonomy" id="6182"/>
    <lineage>
        <taxon>Eukaryota</taxon>
        <taxon>Metazoa</taxon>
        <taxon>Spiralia</taxon>
        <taxon>Lophotrochozoa</taxon>
        <taxon>Platyhelminthes</taxon>
        <taxon>Trematoda</taxon>
        <taxon>Digenea</taxon>
        <taxon>Strigeidida</taxon>
        <taxon>Schistosomatoidea</taxon>
        <taxon>Schistosomatidae</taxon>
        <taxon>Schistosoma</taxon>
    </lineage>
</organism>
<proteinExistence type="predicted"/>
<feature type="domain" description="SH3" evidence="4">
    <location>
        <begin position="13"/>
        <end position="75"/>
    </location>
</feature>
<sequence length="737" mass="84223">MTNHQMNMGTQPLKTFLARAIYDNLSENPKELNFSRGDLITVLDKNPSGLNGWWVCSIRGQLGIAPGNRLELLGLINKNKEENSDIYDDPTGWCIPNNISCQNDGENTINHSTKSTQLNGLEHTHTSINHNSCSLYENLDYFIKCPSSCGLTDSGNFSNQSSDVSFSVHSVNDGIVDQKSNPDNSNEDYEDLPPNIPEEFRDEDYSVKYEPIKSNFFEQEAILNGTHHTRDLSKQFNKDLIYSLKPQEISNDNKIKSFSNLMNSPRKDNSLDYILQNNALHSSTKTKSTEAFNEQQFTPSSFELTPNTFKSVKEFIGYWLPFQGRIHDHCLNLMKAIHQHNITNSTYSLAPLFAQLNNELIIISQLCTVMIGLSKQTSLDNGLTHKFIIYRQNMENLSEMFIKLSKCTKIKYLNNNYEELIKQSINSIEIDNDIDRNKTLFEQTIQELLTEVNLFYTTILANSKILFNTSINGSHESNQKDCLLTTRKMNVINELRTSIPSLTTSSTNHSYQYLKNKQKFLSKSHEFINTLCNSNFNHESQLRNLDFQTLSQLCFSSLNIIDHYLNYLTPFQNDTLNVYSPRLQNLKKNSLSIQSVVEQTKMVMKSCSQLIRSTISICNEMKQSSSALTYSHVNDDNNYPNTVVYTRLSSKLEHTTDKLCESLKGLVTQTKETAKFITNESETFSSSKIIPIPGPLLQRLNGALKSVRNSIETIYELTKSNYRRNNYMYSSTVHIKD</sequence>
<evidence type="ECO:0000256" key="3">
    <source>
        <dbReference type="SAM" id="MobiDB-lite"/>
    </source>
</evidence>
<dbReference type="InterPro" id="IPR001452">
    <property type="entry name" value="SH3_domain"/>
</dbReference>
<comment type="caution">
    <text evidence="5">The sequence shown here is derived from an EMBL/GenBank/DDBJ whole genome shotgun (WGS) entry which is preliminary data.</text>
</comment>
<dbReference type="PANTHER" id="PTHR10654">
    <property type="entry name" value="CAS SCAFFOLDING PROTEIN"/>
    <property type="match status" value="1"/>
</dbReference>
<dbReference type="Gene3D" id="2.30.30.40">
    <property type="entry name" value="SH3 Domains"/>
    <property type="match status" value="1"/>
</dbReference>
<dbReference type="STRING" id="6182.A0A4Z2CN29"/>
<dbReference type="PANTHER" id="PTHR10654:SF18">
    <property type="entry name" value="IP17195P"/>
    <property type="match status" value="1"/>
</dbReference>
<evidence type="ECO:0000313" key="5">
    <source>
        <dbReference type="EMBL" id="TNN05632.1"/>
    </source>
</evidence>
<dbReference type="FunFam" id="2.30.30.40:FF:000009">
    <property type="entry name" value="Breast cancer anti-estrogen resistance 1"/>
    <property type="match status" value="1"/>
</dbReference>
<evidence type="ECO:0000256" key="1">
    <source>
        <dbReference type="ARBA" id="ARBA00022443"/>
    </source>
</evidence>
<dbReference type="EMBL" id="SKCS01000514">
    <property type="protein sequence ID" value="TNN05632.1"/>
    <property type="molecule type" value="Genomic_DNA"/>
</dbReference>
<dbReference type="Proteomes" id="UP000311919">
    <property type="component" value="Unassembled WGS sequence"/>
</dbReference>
<keyword evidence="1 2" id="KW-0728">SH3 domain</keyword>
<feature type="region of interest" description="Disordered" evidence="3">
    <location>
        <begin position="174"/>
        <end position="196"/>
    </location>
</feature>
<dbReference type="GO" id="GO:0005886">
    <property type="term" value="C:plasma membrane"/>
    <property type="evidence" value="ECO:0007669"/>
    <property type="project" value="TreeGrafter"/>
</dbReference>
<keyword evidence="6" id="KW-1185">Reference proteome</keyword>
<dbReference type="OrthoDB" id="5983572at2759"/>
<dbReference type="GO" id="GO:0005737">
    <property type="term" value="C:cytoplasm"/>
    <property type="evidence" value="ECO:0007669"/>
    <property type="project" value="TreeGrafter"/>
</dbReference>
<dbReference type="SMART" id="SM00326">
    <property type="entry name" value="SH3"/>
    <property type="match status" value="1"/>
</dbReference>
<dbReference type="Pfam" id="PF00018">
    <property type="entry name" value="SH3_1"/>
    <property type="match status" value="1"/>
</dbReference>
<gene>
    <name evidence="5" type="ORF">EWB00_009131</name>
</gene>
<dbReference type="GO" id="GO:0007169">
    <property type="term" value="P:cell surface receptor protein tyrosine kinase signaling pathway"/>
    <property type="evidence" value="ECO:0007669"/>
    <property type="project" value="TreeGrafter"/>
</dbReference>
<name>A0A4Z2CN29_SCHJA</name>
<dbReference type="PROSITE" id="PS50002">
    <property type="entry name" value="SH3"/>
    <property type="match status" value="1"/>
</dbReference>
<accession>A0A4Z2CN29</accession>
<dbReference type="SUPFAM" id="SSF50044">
    <property type="entry name" value="SH3-domain"/>
    <property type="match status" value="1"/>
</dbReference>
<evidence type="ECO:0000313" key="6">
    <source>
        <dbReference type="Proteomes" id="UP000311919"/>
    </source>
</evidence>
<dbReference type="AlphaFoldDB" id="A0A4Z2CN29"/>
<evidence type="ECO:0000259" key="4">
    <source>
        <dbReference type="PROSITE" id="PS50002"/>
    </source>
</evidence>
<dbReference type="InterPro" id="IPR037362">
    <property type="entry name" value="CAS_fam"/>
</dbReference>
<reference evidence="5 6" key="1">
    <citation type="submission" date="2019-03" db="EMBL/GenBank/DDBJ databases">
        <title>An improved genome assembly of the fluke Schistosoma japonicum.</title>
        <authorList>
            <person name="Hu W."/>
            <person name="Luo F."/>
            <person name="Yin M."/>
            <person name="Mo X."/>
            <person name="Sun C."/>
            <person name="Wu Q."/>
            <person name="Zhu B."/>
            <person name="Xiang M."/>
            <person name="Wang J."/>
            <person name="Wang Y."/>
            <person name="Zhang T."/>
            <person name="Xu B."/>
            <person name="Zheng H."/>
            <person name="Feng Z."/>
        </authorList>
    </citation>
    <scope>NUCLEOTIDE SEQUENCE [LARGE SCALE GENOMIC DNA]</scope>
    <source>
        <strain evidence="5">HuSjv2</strain>
        <tissue evidence="5">Worms</tissue>
    </source>
</reference>
<dbReference type="GO" id="GO:0016477">
    <property type="term" value="P:cell migration"/>
    <property type="evidence" value="ECO:0007669"/>
    <property type="project" value="TreeGrafter"/>
</dbReference>
<dbReference type="InterPro" id="IPR036028">
    <property type="entry name" value="SH3-like_dom_sf"/>
</dbReference>
<evidence type="ECO:0000256" key="2">
    <source>
        <dbReference type="PROSITE-ProRule" id="PRU00192"/>
    </source>
</evidence>
<dbReference type="CDD" id="cd11844">
    <property type="entry name" value="SH3_CAS"/>
    <property type="match status" value="1"/>
</dbReference>